<dbReference type="Gene3D" id="1.20.1070.10">
    <property type="entry name" value="Rhodopsin 7-helix transmembrane proteins"/>
    <property type="match status" value="1"/>
</dbReference>
<keyword evidence="5 8" id="KW-0472">Membrane</keyword>
<keyword evidence="3 8" id="KW-1133">Transmembrane helix</keyword>
<dbReference type="InterPro" id="IPR017452">
    <property type="entry name" value="GPCR_Rhodpsn_7TM"/>
</dbReference>
<dbReference type="InterPro" id="IPR000276">
    <property type="entry name" value="GPCR_Rhodpsn"/>
</dbReference>
<name>A0A8T2LQ79_ASTMX</name>
<feature type="transmembrane region" description="Helical" evidence="8">
    <location>
        <begin position="185"/>
        <end position="209"/>
    </location>
</feature>
<dbReference type="Proteomes" id="UP000752171">
    <property type="component" value="Unassembled WGS sequence"/>
</dbReference>
<evidence type="ECO:0000256" key="5">
    <source>
        <dbReference type="ARBA" id="ARBA00023136"/>
    </source>
</evidence>
<dbReference type="PRINTS" id="PR01157">
    <property type="entry name" value="P2YPURNOCPTR"/>
</dbReference>
<dbReference type="OrthoDB" id="9947118at2759"/>
<feature type="transmembrane region" description="Helical" evidence="8">
    <location>
        <begin position="99"/>
        <end position="120"/>
    </location>
</feature>
<dbReference type="GO" id="GO:0016020">
    <property type="term" value="C:membrane"/>
    <property type="evidence" value="ECO:0007669"/>
    <property type="project" value="UniProtKB-SubCell"/>
</dbReference>
<dbReference type="SUPFAM" id="SSF81321">
    <property type="entry name" value="Family A G protein-coupled receptor-like"/>
    <property type="match status" value="1"/>
</dbReference>
<protein>
    <submittedName>
        <fullName evidence="10">Putative G-protein coupled receptor 141</fullName>
    </submittedName>
</protein>
<reference evidence="10 11" key="1">
    <citation type="submission" date="2021-07" db="EMBL/GenBank/DDBJ databases">
        <authorList>
            <person name="Imarazene B."/>
            <person name="Zahm M."/>
            <person name="Klopp C."/>
            <person name="Cabau C."/>
            <person name="Beille S."/>
            <person name="Jouanno E."/>
            <person name="Castinel A."/>
            <person name="Lluch J."/>
            <person name="Gil L."/>
            <person name="Kuchtly C."/>
            <person name="Lopez Roques C."/>
            <person name="Donnadieu C."/>
            <person name="Parrinello H."/>
            <person name="Journot L."/>
            <person name="Du K."/>
            <person name="Schartl M."/>
            <person name="Retaux S."/>
            <person name="Guiguen Y."/>
        </authorList>
    </citation>
    <scope>NUCLEOTIDE SEQUENCE [LARGE SCALE GENOMIC DNA]</scope>
    <source>
        <strain evidence="10">Pach_M1</strain>
        <tissue evidence="10">Testis</tissue>
    </source>
</reference>
<sequence length="302" mass="34556">MEEFSSNATNQTSPIFPVSYRVGLVVLYTPVLLGGSVGIVLMSTSLKSSKSVTTVSVINLLVVHLLFLLTVPFRIYYFISDQWALGLDFCKLVSSMIHAHVYLSFIFYIVILVTRFLNYFQWRGRLKFTRVLHAFVASLTVWVIILGTLLPATIINYGSEATTGEKRDNVCFHFGSALSRTPIVVLNYIICVVVLLVCTVLASIQLWILRQVYRKYGRVSLNHQEFWAQLKSLCFVLIMFFCFVPYHGFRIYYVSSYWDGLQKVNEVFLAFTAFTCFDMLMFAGRAVWRNTGTQCCNLCSKR</sequence>
<evidence type="ECO:0000256" key="2">
    <source>
        <dbReference type="ARBA" id="ARBA00022692"/>
    </source>
</evidence>
<evidence type="ECO:0000256" key="7">
    <source>
        <dbReference type="ARBA" id="ARBA00023224"/>
    </source>
</evidence>
<keyword evidence="7" id="KW-0807">Transducer</keyword>
<feature type="domain" description="G-protein coupled receptors family 1 profile" evidence="9">
    <location>
        <begin position="35"/>
        <end position="247"/>
    </location>
</feature>
<accession>A0A8T2LQ79</accession>
<evidence type="ECO:0000313" key="10">
    <source>
        <dbReference type="EMBL" id="KAG9274013.1"/>
    </source>
</evidence>
<keyword evidence="4" id="KW-0297">G-protein coupled receptor</keyword>
<dbReference type="Pfam" id="PF00001">
    <property type="entry name" value="7tm_1"/>
    <property type="match status" value="1"/>
</dbReference>
<comment type="caution">
    <text evidence="10">The sequence shown here is derived from an EMBL/GenBank/DDBJ whole genome shotgun (WGS) entry which is preliminary data.</text>
</comment>
<proteinExistence type="predicted"/>
<evidence type="ECO:0000256" key="1">
    <source>
        <dbReference type="ARBA" id="ARBA00004141"/>
    </source>
</evidence>
<dbReference type="GO" id="GO:0004930">
    <property type="term" value="F:G protein-coupled receptor activity"/>
    <property type="evidence" value="ECO:0007669"/>
    <property type="project" value="UniProtKB-KW"/>
</dbReference>
<evidence type="ECO:0000259" key="9">
    <source>
        <dbReference type="PROSITE" id="PS50262"/>
    </source>
</evidence>
<comment type="subcellular location">
    <subcellularLocation>
        <location evidence="1">Membrane</location>
        <topology evidence="1">Multi-pass membrane protein</topology>
    </subcellularLocation>
</comment>
<feature type="transmembrane region" description="Helical" evidence="8">
    <location>
        <begin position="230"/>
        <end position="248"/>
    </location>
</feature>
<evidence type="ECO:0000256" key="4">
    <source>
        <dbReference type="ARBA" id="ARBA00023040"/>
    </source>
</evidence>
<dbReference type="AlphaFoldDB" id="A0A8T2LQ79"/>
<gene>
    <name evidence="10" type="primary">GPR141</name>
    <name evidence="10" type="ORF">AMEX_G10812</name>
</gene>
<feature type="transmembrane region" description="Helical" evidence="8">
    <location>
        <begin position="20"/>
        <end position="42"/>
    </location>
</feature>
<dbReference type="PROSITE" id="PS50262">
    <property type="entry name" value="G_PROTEIN_RECEP_F1_2"/>
    <property type="match status" value="1"/>
</dbReference>
<feature type="transmembrane region" description="Helical" evidence="8">
    <location>
        <begin position="268"/>
        <end position="288"/>
    </location>
</feature>
<evidence type="ECO:0000313" key="11">
    <source>
        <dbReference type="Proteomes" id="UP000752171"/>
    </source>
</evidence>
<feature type="transmembrane region" description="Helical" evidence="8">
    <location>
        <begin position="54"/>
        <end position="79"/>
    </location>
</feature>
<feature type="transmembrane region" description="Helical" evidence="8">
    <location>
        <begin position="132"/>
        <end position="155"/>
    </location>
</feature>
<evidence type="ECO:0000256" key="3">
    <source>
        <dbReference type="ARBA" id="ARBA00022989"/>
    </source>
</evidence>
<evidence type="ECO:0000256" key="8">
    <source>
        <dbReference type="SAM" id="Phobius"/>
    </source>
</evidence>
<keyword evidence="2 8" id="KW-0812">Transmembrane</keyword>
<evidence type="ECO:0000256" key="6">
    <source>
        <dbReference type="ARBA" id="ARBA00023170"/>
    </source>
</evidence>
<keyword evidence="6 10" id="KW-0675">Receptor</keyword>
<dbReference type="PANTHER" id="PTHR24237:SF35">
    <property type="entry name" value="G-PROTEIN COUPLED RECEPTOR 141-RELATED"/>
    <property type="match status" value="1"/>
</dbReference>
<dbReference type="PANTHER" id="PTHR24237">
    <property type="entry name" value="G-PROTEIN COUPLED RECEPTOR"/>
    <property type="match status" value="1"/>
</dbReference>
<organism evidence="10 11">
    <name type="scientific">Astyanax mexicanus</name>
    <name type="common">Blind cave fish</name>
    <name type="synonym">Astyanax fasciatus mexicanus</name>
    <dbReference type="NCBI Taxonomy" id="7994"/>
    <lineage>
        <taxon>Eukaryota</taxon>
        <taxon>Metazoa</taxon>
        <taxon>Chordata</taxon>
        <taxon>Craniata</taxon>
        <taxon>Vertebrata</taxon>
        <taxon>Euteleostomi</taxon>
        <taxon>Actinopterygii</taxon>
        <taxon>Neopterygii</taxon>
        <taxon>Teleostei</taxon>
        <taxon>Ostariophysi</taxon>
        <taxon>Characiformes</taxon>
        <taxon>Characoidei</taxon>
        <taxon>Acestrorhamphidae</taxon>
        <taxon>Acestrorhamphinae</taxon>
        <taxon>Astyanax</taxon>
    </lineage>
</organism>
<dbReference type="GO" id="GO:0008142">
    <property type="term" value="F:oxysterol binding"/>
    <property type="evidence" value="ECO:0007669"/>
    <property type="project" value="InterPro"/>
</dbReference>
<dbReference type="EMBL" id="JAICCE010000008">
    <property type="protein sequence ID" value="KAG9274013.1"/>
    <property type="molecule type" value="Genomic_DNA"/>
</dbReference>
<dbReference type="InterPro" id="IPR047160">
    <property type="entry name" value="GP183-like"/>
</dbReference>